<accession>A0A8S5NZ33</accession>
<reference evidence="1" key="1">
    <citation type="journal article" date="2021" name="Proc. Natl. Acad. Sci. U.S.A.">
        <title>A Catalog of Tens of Thousands of Viruses from Human Metagenomes Reveals Hidden Associations with Chronic Diseases.</title>
        <authorList>
            <person name="Tisza M.J."/>
            <person name="Buck C.B."/>
        </authorList>
    </citation>
    <scope>NUCLEOTIDE SEQUENCE</scope>
    <source>
        <strain evidence="1">CtSXk8</strain>
    </source>
</reference>
<organism evidence="1">
    <name type="scientific">Siphoviridae sp. ctSXk8</name>
    <dbReference type="NCBI Taxonomy" id="2825511"/>
    <lineage>
        <taxon>Viruses</taxon>
        <taxon>Duplodnaviria</taxon>
        <taxon>Heunggongvirae</taxon>
        <taxon>Uroviricota</taxon>
        <taxon>Caudoviricetes</taxon>
    </lineage>
</organism>
<proteinExistence type="predicted"/>
<sequence>MNAILYFQWGSQNKKPIDMNVLNNELSANIGNIKFSAWAYFGGGNEERVSSEIKKIEAILENGVAKELKLTFKSLGEISKDFTSAFLFKNCPYFYEHLEQTKWLYEGKDVGRYDKINTKDYPFTVETTTSTSKVYHTNDLITLRIIKR</sequence>
<evidence type="ECO:0000313" key="1">
    <source>
        <dbReference type="EMBL" id="DAD99684.1"/>
    </source>
</evidence>
<dbReference type="EMBL" id="BK015291">
    <property type="protein sequence ID" value="DAD99684.1"/>
    <property type="molecule type" value="Genomic_DNA"/>
</dbReference>
<name>A0A8S5NZ33_9CAUD</name>
<protein>
    <submittedName>
        <fullName evidence="1">Uncharacterized protein</fullName>
    </submittedName>
</protein>